<comment type="caution">
    <text evidence="4">The sequence shown here is derived from an EMBL/GenBank/DDBJ whole genome shotgun (WGS) entry which is preliminary data.</text>
</comment>
<feature type="region of interest" description="Disordered" evidence="2">
    <location>
        <begin position="109"/>
        <end position="128"/>
    </location>
</feature>
<sequence length="128" mass="14452">MIIHVPFAQNVRVTSILLKLGRGDTTPRHLRAYANHPNIIDFSDAENTKPHFRISLLDPGETYGVVEYPVKAAAFTNVRSLSLYFRESVRISRIYYLGFKGDVLKEGTHKDSEAPAVDAPRIDRLAQE</sequence>
<evidence type="ECO:0000313" key="5">
    <source>
        <dbReference type="Proteomes" id="UP000714275"/>
    </source>
</evidence>
<dbReference type="AlphaFoldDB" id="A0A9P7D1U1"/>
<feature type="domain" description="PITH" evidence="3">
    <location>
        <begin position="1"/>
        <end position="119"/>
    </location>
</feature>
<proteinExistence type="inferred from homology"/>
<dbReference type="InterPro" id="IPR045099">
    <property type="entry name" value="PITH1-like"/>
</dbReference>
<evidence type="ECO:0000259" key="3">
    <source>
        <dbReference type="PROSITE" id="PS51532"/>
    </source>
</evidence>
<dbReference type="PROSITE" id="PS51532">
    <property type="entry name" value="PITH"/>
    <property type="match status" value="1"/>
</dbReference>
<dbReference type="SUPFAM" id="SSF49785">
    <property type="entry name" value="Galactose-binding domain-like"/>
    <property type="match status" value="1"/>
</dbReference>
<dbReference type="InterPro" id="IPR037047">
    <property type="entry name" value="PITH_dom_sf"/>
</dbReference>
<organism evidence="4 5">
    <name type="scientific">Suillus placidus</name>
    <dbReference type="NCBI Taxonomy" id="48579"/>
    <lineage>
        <taxon>Eukaryota</taxon>
        <taxon>Fungi</taxon>
        <taxon>Dikarya</taxon>
        <taxon>Basidiomycota</taxon>
        <taxon>Agaricomycotina</taxon>
        <taxon>Agaricomycetes</taxon>
        <taxon>Agaricomycetidae</taxon>
        <taxon>Boletales</taxon>
        <taxon>Suillineae</taxon>
        <taxon>Suillaceae</taxon>
        <taxon>Suillus</taxon>
    </lineage>
</organism>
<dbReference type="Gene3D" id="2.60.120.470">
    <property type="entry name" value="PITH domain"/>
    <property type="match status" value="1"/>
</dbReference>
<dbReference type="GO" id="GO:0005737">
    <property type="term" value="C:cytoplasm"/>
    <property type="evidence" value="ECO:0007669"/>
    <property type="project" value="UniProtKB-ARBA"/>
</dbReference>
<dbReference type="OrthoDB" id="2635at2759"/>
<evidence type="ECO:0000313" key="4">
    <source>
        <dbReference type="EMBL" id="KAG1776369.1"/>
    </source>
</evidence>
<dbReference type="Proteomes" id="UP000714275">
    <property type="component" value="Unassembled WGS sequence"/>
</dbReference>
<gene>
    <name evidence="4" type="ORF">EV702DRAFT_1110205</name>
</gene>
<dbReference type="PANTHER" id="PTHR12175">
    <property type="entry name" value="AD039 HT014 THIOREDOXIN FAMILY TRP26"/>
    <property type="match status" value="1"/>
</dbReference>
<reference evidence="4" key="1">
    <citation type="journal article" date="2020" name="New Phytol.">
        <title>Comparative genomics reveals dynamic genome evolution in host specialist ectomycorrhizal fungi.</title>
        <authorList>
            <person name="Lofgren L.A."/>
            <person name="Nguyen N.H."/>
            <person name="Vilgalys R."/>
            <person name="Ruytinx J."/>
            <person name="Liao H.L."/>
            <person name="Branco S."/>
            <person name="Kuo A."/>
            <person name="LaButti K."/>
            <person name="Lipzen A."/>
            <person name="Andreopoulos W."/>
            <person name="Pangilinan J."/>
            <person name="Riley R."/>
            <person name="Hundley H."/>
            <person name="Na H."/>
            <person name="Barry K."/>
            <person name="Grigoriev I.V."/>
            <person name="Stajich J.E."/>
            <person name="Kennedy P.G."/>
        </authorList>
    </citation>
    <scope>NUCLEOTIDE SEQUENCE</scope>
    <source>
        <strain evidence="4">DOB743</strain>
    </source>
</reference>
<name>A0A9P7D1U1_9AGAM</name>
<evidence type="ECO:0000256" key="1">
    <source>
        <dbReference type="ARBA" id="ARBA00025788"/>
    </source>
</evidence>
<evidence type="ECO:0000256" key="2">
    <source>
        <dbReference type="SAM" id="MobiDB-lite"/>
    </source>
</evidence>
<dbReference type="InterPro" id="IPR008979">
    <property type="entry name" value="Galactose-bd-like_sf"/>
</dbReference>
<dbReference type="InterPro" id="IPR010400">
    <property type="entry name" value="PITH_dom"/>
</dbReference>
<keyword evidence="5" id="KW-1185">Reference proteome</keyword>
<dbReference type="Pfam" id="PF06201">
    <property type="entry name" value="PITH"/>
    <property type="match status" value="1"/>
</dbReference>
<dbReference type="GO" id="GO:0005634">
    <property type="term" value="C:nucleus"/>
    <property type="evidence" value="ECO:0007669"/>
    <property type="project" value="TreeGrafter"/>
</dbReference>
<dbReference type="PANTHER" id="PTHR12175:SF1">
    <property type="entry name" value="PITH DOMAIN-CONTAINING PROTEIN 1"/>
    <property type="match status" value="1"/>
</dbReference>
<comment type="similarity">
    <text evidence="1">Belongs to the PITHD1 family.</text>
</comment>
<protein>
    <submittedName>
        <fullName evidence="4">PITH domain-containing protein</fullName>
    </submittedName>
</protein>
<accession>A0A9P7D1U1</accession>
<dbReference type="EMBL" id="JABBWD010000027">
    <property type="protein sequence ID" value="KAG1776369.1"/>
    <property type="molecule type" value="Genomic_DNA"/>
</dbReference>